<feature type="signal peptide" evidence="1">
    <location>
        <begin position="1"/>
        <end position="24"/>
    </location>
</feature>
<evidence type="ECO:0000313" key="2">
    <source>
        <dbReference type="EMBL" id="MEE2566899.1"/>
    </source>
</evidence>
<name>A0ABU7LZC1_9PROT</name>
<sequence length="624" mass="70119">MKRFLISTASAIVALGGVSAGAFAETLAAASSVQSEAEQTESDRLNARFAEIFDADLQLFPLAKTGQGIIDEDYGRWNNPSDAFGVEMYELGQARLTHMRETFDFDALDASAQISYRLFEYEAERARASFPFRRHGIIFNQLFGPHTGTVAILSGQHRISEVSHADAYIQRIEGVDEFLDVLIEESETRAGMGIVAPEWVYDRVLQTVRALASGAPFDDGPDHPVWADFQRKVAALEISQDERDVLLARAETALLENWGPVYRRLAESLEAQRSMATQSDSVSIYPDGDDFYADRLAVYTTTGMTAQEIHALGLSEVARIHEEMRGIMAEVDFDGTLQDFFEFMRTDPQFYYPNDDTGREEYLATATAIIDDMRERLPDYFGRLPQADIEVWRVEPFREQFAGKAFYENPALDGSRPGVYYANLYDMADMPIYQMATLAYHEGIPGHHMQRSIQQELDGIPMFRAFTAYTAYNEGWGLYAEFLPLEMGVYEDPYMNFGRLALELLRASRLVVDTGLHDQNWSREEAIAYMAENTPNPIGNITNEVERYVVLPGQATAYLIGKNRILGMRRTAEAALGDDFDIRAFHDLILSNGPLPLVILEEQVNDWIARQHSPSGGAYSGNAN</sequence>
<dbReference type="PANTHER" id="PTHR33361">
    <property type="entry name" value="GLR0591 PROTEIN"/>
    <property type="match status" value="1"/>
</dbReference>
<proteinExistence type="predicted"/>
<organism evidence="2 3">
    <name type="scientific">Hyphobacterium marinum</name>
    <dbReference type="NCBI Taxonomy" id="3116574"/>
    <lineage>
        <taxon>Bacteria</taxon>
        <taxon>Pseudomonadati</taxon>
        <taxon>Pseudomonadota</taxon>
        <taxon>Alphaproteobacteria</taxon>
        <taxon>Maricaulales</taxon>
        <taxon>Maricaulaceae</taxon>
        <taxon>Hyphobacterium</taxon>
    </lineage>
</organism>
<dbReference type="RefSeq" id="WP_330196453.1">
    <property type="nucleotide sequence ID" value="NZ_JAZDRO010000003.1"/>
</dbReference>
<dbReference type="Proteomes" id="UP001310692">
    <property type="component" value="Unassembled WGS sequence"/>
</dbReference>
<reference evidence="2 3" key="1">
    <citation type="submission" date="2024-01" db="EMBL/GenBank/DDBJ databases">
        <title>Hyphobacterium bacterium isolated from marine sediment.</title>
        <authorList>
            <person name="Zhao S."/>
        </authorList>
    </citation>
    <scope>NUCLEOTIDE SEQUENCE [LARGE SCALE GENOMIC DNA]</scope>
    <source>
        <strain evidence="2 3">Y60-23</strain>
    </source>
</reference>
<evidence type="ECO:0000313" key="3">
    <source>
        <dbReference type="Proteomes" id="UP001310692"/>
    </source>
</evidence>
<dbReference type="PANTHER" id="PTHR33361:SF16">
    <property type="entry name" value="DUF885 DOMAIN-CONTAINING PROTEIN"/>
    <property type="match status" value="1"/>
</dbReference>
<evidence type="ECO:0000256" key="1">
    <source>
        <dbReference type="SAM" id="SignalP"/>
    </source>
</evidence>
<keyword evidence="3" id="KW-1185">Reference proteome</keyword>
<protein>
    <submittedName>
        <fullName evidence="2">DUF885 domain-containing protein</fullName>
    </submittedName>
</protein>
<dbReference type="Pfam" id="PF05960">
    <property type="entry name" value="DUF885"/>
    <property type="match status" value="1"/>
</dbReference>
<dbReference type="InterPro" id="IPR010281">
    <property type="entry name" value="DUF885"/>
</dbReference>
<comment type="caution">
    <text evidence="2">The sequence shown here is derived from an EMBL/GenBank/DDBJ whole genome shotgun (WGS) entry which is preliminary data.</text>
</comment>
<accession>A0ABU7LZC1</accession>
<feature type="chain" id="PRO_5046866829" evidence="1">
    <location>
        <begin position="25"/>
        <end position="624"/>
    </location>
</feature>
<keyword evidence="1" id="KW-0732">Signal</keyword>
<gene>
    <name evidence="2" type="ORF">V0U35_09420</name>
</gene>
<dbReference type="EMBL" id="JAZDRO010000003">
    <property type="protein sequence ID" value="MEE2566899.1"/>
    <property type="molecule type" value="Genomic_DNA"/>
</dbReference>